<dbReference type="Proteomes" id="UP001187192">
    <property type="component" value="Unassembled WGS sequence"/>
</dbReference>
<reference evidence="3" key="1">
    <citation type="submission" date="2023-07" db="EMBL/GenBank/DDBJ databases">
        <title>draft genome sequence of fig (Ficus carica).</title>
        <authorList>
            <person name="Takahashi T."/>
            <person name="Nishimura K."/>
        </authorList>
    </citation>
    <scope>NUCLEOTIDE SEQUENCE</scope>
</reference>
<name>A0AA88CLS4_FICCA</name>
<dbReference type="EMBL" id="BTGU01004020">
    <property type="protein sequence ID" value="GMN21536.1"/>
    <property type="molecule type" value="Genomic_DNA"/>
</dbReference>
<feature type="compositionally biased region" description="Polar residues" evidence="1">
    <location>
        <begin position="19"/>
        <end position="29"/>
    </location>
</feature>
<evidence type="ECO:0000256" key="1">
    <source>
        <dbReference type="SAM" id="MobiDB-lite"/>
    </source>
</evidence>
<protein>
    <submittedName>
        <fullName evidence="3">Uncharacterized protein</fullName>
    </submittedName>
</protein>
<evidence type="ECO:0000313" key="4">
    <source>
        <dbReference type="Proteomes" id="UP001187192"/>
    </source>
</evidence>
<gene>
    <name evidence="2" type="ORF">TIFTF001_045516</name>
    <name evidence="3" type="ORF">TIFTF001_045519</name>
</gene>
<proteinExistence type="predicted"/>
<evidence type="ECO:0000313" key="3">
    <source>
        <dbReference type="EMBL" id="GMN21536.1"/>
    </source>
</evidence>
<feature type="region of interest" description="Disordered" evidence="1">
    <location>
        <begin position="17"/>
        <end position="72"/>
    </location>
</feature>
<dbReference type="Gramene" id="FCD_00029435-RA">
    <property type="protein sequence ID" value="FCD_00029435-RA:cds"/>
    <property type="gene ID" value="FCD_00029435"/>
</dbReference>
<dbReference type="AlphaFoldDB" id="A0AA88CLS4"/>
<dbReference type="EMBL" id="BTGU01004019">
    <property type="protein sequence ID" value="GMN21519.1"/>
    <property type="molecule type" value="Genomic_DNA"/>
</dbReference>
<accession>A0AA88CLS4</accession>
<feature type="compositionally biased region" description="Basic and acidic residues" evidence="1">
    <location>
        <begin position="57"/>
        <end position="72"/>
    </location>
</feature>
<organism evidence="3 4">
    <name type="scientific">Ficus carica</name>
    <name type="common">Common fig</name>
    <dbReference type="NCBI Taxonomy" id="3494"/>
    <lineage>
        <taxon>Eukaryota</taxon>
        <taxon>Viridiplantae</taxon>
        <taxon>Streptophyta</taxon>
        <taxon>Embryophyta</taxon>
        <taxon>Tracheophyta</taxon>
        <taxon>Spermatophyta</taxon>
        <taxon>Magnoliopsida</taxon>
        <taxon>eudicotyledons</taxon>
        <taxon>Gunneridae</taxon>
        <taxon>Pentapetalae</taxon>
        <taxon>rosids</taxon>
        <taxon>fabids</taxon>
        <taxon>Rosales</taxon>
        <taxon>Moraceae</taxon>
        <taxon>Ficeae</taxon>
        <taxon>Ficus</taxon>
    </lineage>
</organism>
<comment type="caution">
    <text evidence="3">The sequence shown here is derived from an EMBL/GenBank/DDBJ whole genome shotgun (WGS) entry which is preliminary data.</text>
</comment>
<sequence>MYKATMDDILQYVKDIHSKVSSQPQSEQQMEYERYSMQEQNNEDNEDRICSAENDEDKSPKENEKDLANKGT</sequence>
<keyword evidence="4" id="KW-1185">Reference proteome</keyword>
<evidence type="ECO:0000313" key="2">
    <source>
        <dbReference type="EMBL" id="GMN21519.1"/>
    </source>
</evidence>